<protein>
    <submittedName>
        <fullName evidence="2">Uncharacterized protein</fullName>
    </submittedName>
</protein>
<dbReference type="AlphaFoldDB" id="A0A369JSD3"/>
<comment type="caution">
    <text evidence="2">The sequence shown here is derived from an EMBL/GenBank/DDBJ whole genome shotgun (WGS) entry which is preliminary data.</text>
</comment>
<feature type="compositionally biased region" description="Low complexity" evidence="1">
    <location>
        <begin position="22"/>
        <end position="35"/>
    </location>
</feature>
<feature type="region of interest" description="Disordered" evidence="1">
    <location>
        <begin position="21"/>
        <end position="61"/>
    </location>
</feature>
<dbReference type="STRING" id="39966.A0A369JSD3"/>
<proteinExistence type="predicted"/>
<evidence type="ECO:0000313" key="2">
    <source>
        <dbReference type="EMBL" id="RDB25201.1"/>
    </source>
</evidence>
<dbReference type="EMBL" id="LUEZ02000041">
    <property type="protein sequence ID" value="RDB25201.1"/>
    <property type="molecule type" value="Genomic_DNA"/>
</dbReference>
<gene>
    <name evidence="2" type="ORF">Hypma_008105</name>
</gene>
<keyword evidence="3" id="KW-1185">Reference proteome</keyword>
<organism evidence="2 3">
    <name type="scientific">Hypsizygus marmoreus</name>
    <name type="common">White beech mushroom</name>
    <name type="synonym">Agaricus marmoreus</name>
    <dbReference type="NCBI Taxonomy" id="39966"/>
    <lineage>
        <taxon>Eukaryota</taxon>
        <taxon>Fungi</taxon>
        <taxon>Dikarya</taxon>
        <taxon>Basidiomycota</taxon>
        <taxon>Agaricomycotina</taxon>
        <taxon>Agaricomycetes</taxon>
        <taxon>Agaricomycetidae</taxon>
        <taxon>Agaricales</taxon>
        <taxon>Tricholomatineae</taxon>
        <taxon>Lyophyllaceae</taxon>
        <taxon>Hypsizygus</taxon>
    </lineage>
</organism>
<accession>A0A369JSD3</accession>
<dbReference type="Proteomes" id="UP000076154">
    <property type="component" value="Unassembled WGS sequence"/>
</dbReference>
<evidence type="ECO:0000256" key="1">
    <source>
        <dbReference type="SAM" id="MobiDB-lite"/>
    </source>
</evidence>
<reference evidence="2" key="1">
    <citation type="submission" date="2018-04" db="EMBL/GenBank/DDBJ databases">
        <title>Whole genome sequencing of Hypsizygus marmoreus.</title>
        <authorList>
            <person name="Choi I.-G."/>
            <person name="Min B."/>
            <person name="Kim J.-G."/>
            <person name="Kim S."/>
            <person name="Oh Y.-L."/>
            <person name="Kong W.-S."/>
            <person name="Park H."/>
            <person name="Jeong J."/>
            <person name="Song E.-S."/>
        </authorList>
    </citation>
    <scope>NUCLEOTIDE SEQUENCE [LARGE SCALE GENOMIC DNA]</scope>
    <source>
        <strain evidence="2">51987-8</strain>
    </source>
</reference>
<dbReference type="InParanoid" id="A0A369JSD3"/>
<name>A0A369JSD3_HYPMA</name>
<evidence type="ECO:0000313" key="3">
    <source>
        <dbReference type="Proteomes" id="UP000076154"/>
    </source>
</evidence>
<feature type="compositionally biased region" description="Low complexity" evidence="1">
    <location>
        <begin position="43"/>
        <end position="55"/>
    </location>
</feature>
<sequence>MSEPPFLALCLSRSPLLSFHPISSRNSNTSLRTSIELQPAPTPSSSITSSTTSSSNYSKALPPIPPRAIIALLDLLDTIDEEVALEVARVQSHIKEAQDMIAVCKIERAARHRAPKQR</sequence>